<keyword evidence="1" id="KW-1133">Transmembrane helix</keyword>
<dbReference type="Proteomes" id="UP000629365">
    <property type="component" value="Unassembled WGS sequence"/>
</dbReference>
<dbReference type="InterPro" id="IPR019251">
    <property type="entry name" value="DUF2231_TM"/>
</dbReference>
<feature type="transmembrane region" description="Helical" evidence="1">
    <location>
        <begin position="85"/>
        <end position="106"/>
    </location>
</feature>
<accession>A0ABQ1RP05</accession>
<keyword evidence="4" id="KW-1185">Reference proteome</keyword>
<feature type="domain" description="DUF2231" evidence="2">
    <location>
        <begin position="9"/>
        <end position="156"/>
    </location>
</feature>
<dbReference type="EMBL" id="BMCM01000002">
    <property type="protein sequence ID" value="GGD73312.1"/>
    <property type="molecule type" value="Genomic_DNA"/>
</dbReference>
<keyword evidence="1" id="KW-0472">Membrane</keyword>
<feature type="transmembrane region" description="Helical" evidence="1">
    <location>
        <begin position="44"/>
        <end position="65"/>
    </location>
</feature>
<evidence type="ECO:0000313" key="4">
    <source>
        <dbReference type="Proteomes" id="UP000629365"/>
    </source>
</evidence>
<dbReference type="Pfam" id="PF09990">
    <property type="entry name" value="DUF2231"/>
    <property type="match status" value="1"/>
</dbReference>
<comment type="caution">
    <text evidence="3">The sequence shown here is derived from an EMBL/GenBank/DDBJ whole genome shotgun (WGS) entry which is preliminary data.</text>
</comment>
<reference evidence="4" key="1">
    <citation type="journal article" date="2019" name="Int. J. Syst. Evol. Microbiol.">
        <title>The Global Catalogue of Microorganisms (GCM) 10K type strain sequencing project: providing services to taxonomists for standard genome sequencing and annotation.</title>
        <authorList>
            <consortium name="The Broad Institute Genomics Platform"/>
            <consortium name="The Broad Institute Genome Sequencing Center for Infectious Disease"/>
            <person name="Wu L."/>
            <person name="Ma J."/>
        </authorList>
    </citation>
    <scope>NUCLEOTIDE SEQUENCE [LARGE SCALE GENOMIC DNA]</scope>
    <source>
        <strain evidence="4">CCM 7640</strain>
    </source>
</reference>
<evidence type="ECO:0000259" key="2">
    <source>
        <dbReference type="Pfam" id="PF09990"/>
    </source>
</evidence>
<gene>
    <name evidence="3" type="ORF">GCM10007269_15510</name>
</gene>
<name>A0ABQ1RP05_9MICO</name>
<feature type="transmembrane region" description="Helical" evidence="1">
    <location>
        <begin position="126"/>
        <end position="148"/>
    </location>
</feature>
<organism evidence="3 4">
    <name type="scientific">Microbacterium murale</name>
    <dbReference type="NCBI Taxonomy" id="1081040"/>
    <lineage>
        <taxon>Bacteria</taxon>
        <taxon>Bacillati</taxon>
        <taxon>Actinomycetota</taxon>
        <taxon>Actinomycetes</taxon>
        <taxon>Micrococcales</taxon>
        <taxon>Microbacteriaceae</taxon>
        <taxon>Microbacterium</taxon>
    </lineage>
</organism>
<keyword evidence="1" id="KW-0812">Transmembrane</keyword>
<feature type="transmembrane region" description="Helical" evidence="1">
    <location>
        <begin position="15"/>
        <end position="37"/>
    </location>
</feature>
<sequence length="158" mass="16713">MVGALEIGGLPLHPLIVHLVVILTPLTALALVLSVFWPAARRRLGIVTPLAALVVLILVPITVAAGESLKEVVGPLPAVERHESFGRMLLPWAIALFVAASAHWAWYRFGRQGVIEKRPSQARIVAVVLGVLAMGVSIGVTVMIVLIGESGARAVWGS</sequence>
<evidence type="ECO:0000313" key="3">
    <source>
        <dbReference type="EMBL" id="GGD73312.1"/>
    </source>
</evidence>
<evidence type="ECO:0000256" key="1">
    <source>
        <dbReference type="SAM" id="Phobius"/>
    </source>
</evidence>
<protein>
    <recommendedName>
        <fullName evidence="2">DUF2231 domain-containing protein</fullName>
    </recommendedName>
</protein>
<proteinExistence type="predicted"/>